<dbReference type="Proteomes" id="UP001474421">
    <property type="component" value="Unassembled WGS sequence"/>
</dbReference>
<protein>
    <submittedName>
        <fullName evidence="4">Tapasin</fullName>
    </submittedName>
</protein>
<evidence type="ECO:0000256" key="1">
    <source>
        <dbReference type="ARBA" id="ARBA00023319"/>
    </source>
</evidence>
<reference evidence="4 5" key="1">
    <citation type="journal article" date="2024" name="Proc. Natl. Acad. Sci. U.S.A.">
        <title>The genetic regulatory architecture and epigenomic basis for age-related changes in rattlesnake venom.</title>
        <authorList>
            <person name="Hogan M.P."/>
            <person name="Holding M.L."/>
            <person name="Nystrom G.S."/>
            <person name="Colston T.J."/>
            <person name="Bartlett D.A."/>
            <person name="Mason A.J."/>
            <person name="Ellsworth S.A."/>
            <person name="Rautsaw R.M."/>
            <person name="Lawrence K.C."/>
            <person name="Strickland J.L."/>
            <person name="He B."/>
            <person name="Fraser P."/>
            <person name="Margres M.J."/>
            <person name="Gilbert D.M."/>
            <person name="Gibbs H.L."/>
            <person name="Parkinson C.L."/>
            <person name="Rokyta D.R."/>
        </authorList>
    </citation>
    <scope>NUCLEOTIDE SEQUENCE [LARGE SCALE GENOMIC DNA]</scope>
    <source>
        <strain evidence="4">DRR0105</strain>
    </source>
</reference>
<accession>A0AAW1BUA9</accession>
<dbReference type="InterPro" id="IPR013783">
    <property type="entry name" value="Ig-like_fold"/>
</dbReference>
<dbReference type="InterPro" id="IPR007110">
    <property type="entry name" value="Ig-like_dom"/>
</dbReference>
<dbReference type="SMART" id="SM00409">
    <property type="entry name" value="IG"/>
    <property type="match status" value="2"/>
</dbReference>
<dbReference type="PRINTS" id="PR01669">
    <property type="entry name" value="TAPASIN"/>
</dbReference>
<feature type="region of interest" description="Disordered" evidence="2">
    <location>
        <begin position="1"/>
        <end position="76"/>
    </location>
</feature>
<dbReference type="InterPro" id="IPR050380">
    <property type="entry name" value="Immune_Resp_Modulators"/>
</dbReference>
<dbReference type="EMBL" id="JAOTOJ010000002">
    <property type="protein sequence ID" value="KAK9405122.1"/>
    <property type="molecule type" value="Genomic_DNA"/>
</dbReference>
<sequence length="885" mass="93064">MPHVEEPLPGRAQLAAGRHGLPPASLVRPGKFRRAERLRRGGGGSATRESSAWPALRFRGGDKKKNRWKKRNHWPPRTPQLKMAAASSAALPACLEMAPGGRGFQEEADVALVPRDPLAVTAGMRSPTWTGKGWTPAPQTAFFQSSAEDPIGLGGTTGPAGLARLPRPGVSFASAGGSASEPPGDRLPGRRGHWPPWGPSPSSSAESESGPGRSRSRSVSPPLPVLACTADPIAMDAPARRARSPLRPRPLLLLLLPLLLGASLAASPPSAAARLGCWFVEEAGGGRGGAGSVMPSDLSQRRALLVLPPPGQRLPEAALEPELPAEVEAGLAFQLLDPSGTLWSGMEAGARPRWQGSRLPGRGGAEAACEINPYQPREAHVPWAAGLAGRTGSPRCLEGRWVIATIQSPEAGFGVSTILHQEGPLPGKPQIPRVAVATAVLSVFTRTPRLESRLGNDVLLDCGFSAPPTAFSVEWRHQHSGAGRVILAYDGAAQRVTVSEEGARLFLDQAGGNVSLQLQAAQVRHEGTYICSIYLPQLQAQQAVELRIVQPPKVTLRPIPLPVPLDTHTDLACEVASYYPQSISVIWKWRSPGAPHQALLDTWESGHRQAPDGTHSFTSFARLPALQPGDQGGSYSCHVSHVGLGQEGLQKTMKLNVAGSSLPSVEDAIGLFLVTFLLLGCLQMLSQRVFGEKKETAEPSAQGPPPPEDPPAAASPPEQGQGAGKRKPSGAGSSSPDPTPKKRGSLFPLPPTPLARWGASLPVPGATGRVGALPSLLPPDGFQSRVLCGRPRADPLQAARHGGDPGRKETGAPLQPLVPQKIRSCQQRKNFPVVPLPTQTIPPPKVVGLLAAVPWATGCYSPIPCLLGFACCRLSAASLALRIGL</sequence>
<dbReference type="InterPro" id="IPR036179">
    <property type="entry name" value="Ig-like_dom_sf"/>
</dbReference>
<dbReference type="SUPFAM" id="SSF48726">
    <property type="entry name" value="Immunoglobulin"/>
    <property type="match status" value="2"/>
</dbReference>
<feature type="compositionally biased region" description="Pro residues" evidence="2">
    <location>
        <begin position="702"/>
        <end position="714"/>
    </location>
</feature>
<feature type="domain" description="Ig-like" evidence="3">
    <location>
        <begin position="552"/>
        <end position="656"/>
    </location>
</feature>
<dbReference type="Pfam" id="PF07686">
    <property type="entry name" value="V-set"/>
    <property type="match status" value="1"/>
</dbReference>
<dbReference type="InterPro" id="IPR008056">
    <property type="entry name" value="Tapasin"/>
</dbReference>
<dbReference type="InterPro" id="IPR003597">
    <property type="entry name" value="Ig_C1-set"/>
</dbReference>
<dbReference type="Gene3D" id="2.60.40.10">
    <property type="entry name" value="Immunoglobulins"/>
    <property type="match status" value="3"/>
</dbReference>
<organism evidence="4 5">
    <name type="scientific">Crotalus adamanteus</name>
    <name type="common">Eastern diamondback rattlesnake</name>
    <dbReference type="NCBI Taxonomy" id="8729"/>
    <lineage>
        <taxon>Eukaryota</taxon>
        <taxon>Metazoa</taxon>
        <taxon>Chordata</taxon>
        <taxon>Craniata</taxon>
        <taxon>Vertebrata</taxon>
        <taxon>Euteleostomi</taxon>
        <taxon>Lepidosauria</taxon>
        <taxon>Squamata</taxon>
        <taxon>Bifurcata</taxon>
        <taxon>Unidentata</taxon>
        <taxon>Episquamata</taxon>
        <taxon>Toxicofera</taxon>
        <taxon>Serpentes</taxon>
        <taxon>Colubroidea</taxon>
        <taxon>Viperidae</taxon>
        <taxon>Crotalinae</taxon>
        <taxon>Crotalus</taxon>
    </lineage>
</organism>
<dbReference type="SMART" id="SM00407">
    <property type="entry name" value="IGc1"/>
    <property type="match status" value="1"/>
</dbReference>
<dbReference type="InterPro" id="IPR013106">
    <property type="entry name" value="Ig_V-set"/>
</dbReference>
<dbReference type="InterPro" id="IPR003599">
    <property type="entry name" value="Ig_sub"/>
</dbReference>
<comment type="caution">
    <text evidence="4">The sequence shown here is derived from an EMBL/GenBank/DDBJ whole genome shotgun (WGS) entry which is preliminary data.</text>
</comment>
<proteinExistence type="predicted"/>
<dbReference type="PROSITE" id="PS50835">
    <property type="entry name" value="IG_LIKE"/>
    <property type="match status" value="2"/>
</dbReference>
<dbReference type="Pfam" id="PF07654">
    <property type="entry name" value="C1-set"/>
    <property type="match status" value="1"/>
</dbReference>
<feature type="compositionally biased region" description="Low complexity" evidence="2">
    <location>
        <begin position="200"/>
        <end position="220"/>
    </location>
</feature>
<evidence type="ECO:0000256" key="2">
    <source>
        <dbReference type="SAM" id="MobiDB-lite"/>
    </source>
</evidence>
<dbReference type="PROSITE" id="PS00290">
    <property type="entry name" value="IG_MHC"/>
    <property type="match status" value="1"/>
</dbReference>
<dbReference type="PANTHER" id="PTHR23411">
    <property type="entry name" value="TAPASIN"/>
    <property type="match status" value="1"/>
</dbReference>
<evidence type="ECO:0000259" key="3">
    <source>
        <dbReference type="PROSITE" id="PS50835"/>
    </source>
</evidence>
<evidence type="ECO:0000313" key="5">
    <source>
        <dbReference type="Proteomes" id="UP001474421"/>
    </source>
</evidence>
<feature type="domain" description="Ig-like" evidence="3">
    <location>
        <begin position="432"/>
        <end position="533"/>
    </location>
</feature>
<gene>
    <name evidence="4" type="ORF">NXF25_003896</name>
</gene>
<name>A0AAW1BUA9_CROAD</name>
<dbReference type="InterPro" id="IPR003006">
    <property type="entry name" value="Ig/MHC_CS"/>
</dbReference>
<keyword evidence="5" id="KW-1185">Reference proteome</keyword>
<feature type="region of interest" description="Disordered" evidence="2">
    <location>
        <begin position="147"/>
        <end position="224"/>
    </location>
</feature>
<feature type="compositionally biased region" description="Basic residues" evidence="2">
    <location>
        <begin position="62"/>
        <end position="74"/>
    </location>
</feature>
<keyword evidence="1" id="KW-0393">Immunoglobulin domain</keyword>
<dbReference type="GO" id="GO:0016020">
    <property type="term" value="C:membrane"/>
    <property type="evidence" value="ECO:0007669"/>
    <property type="project" value="InterPro"/>
</dbReference>
<dbReference type="GO" id="GO:0019885">
    <property type="term" value="P:antigen processing and presentation of endogenous peptide antigen via MHC class I"/>
    <property type="evidence" value="ECO:0007669"/>
    <property type="project" value="InterPro"/>
</dbReference>
<evidence type="ECO:0000313" key="4">
    <source>
        <dbReference type="EMBL" id="KAK9405122.1"/>
    </source>
</evidence>
<feature type="region of interest" description="Disordered" evidence="2">
    <location>
        <begin position="693"/>
        <end position="753"/>
    </location>
</feature>
<feature type="compositionally biased region" description="Low complexity" evidence="2">
    <location>
        <begin position="159"/>
        <end position="182"/>
    </location>
</feature>
<dbReference type="AlphaFoldDB" id="A0AAW1BUA9"/>